<dbReference type="AlphaFoldDB" id="A0A914CI50"/>
<organism evidence="1 2">
    <name type="scientific">Acrobeloides nanus</name>
    <dbReference type="NCBI Taxonomy" id="290746"/>
    <lineage>
        <taxon>Eukaryota</taxon>
        <taxon>Metazoa</taxon>
        <taxon>Ecdysozoa</taxon>
        <taxon>Nematoda</taxon>
        <taxon>Chromadorea</taxon>
        <taxon>Rhabditida</taxon>
        <taxon>Tylenchina</taxon>
        <taxon>Cephalobomorpha</taxon>
        <taxon>Cephaloboidea</taxon>
        <taxon>Cephalobidae</taxon>
        <taxon>Acrobeloides</taxon>
    </lineage>
</organism>
<sequence length="77" mass="8993">MLTIIVVKGLETTTNYGVNHVRDEDMEDTCDFDENGCLLPIDEDESKVEIMTEYVKYPILTKSANRFVPIFLFYFVY</sequence>
<evidence type="ECO:0000313" key="2">
    <source>
        <dbReference type="WBParaSite" id="ACRNAN_scaffold11055.g12044.t1"/>
    </source>
</evidence>
<evidence type="ECO:0000313" key="1">
    <source>
        <dbReference type="Proteomes" id="UP000887540"/>
    </source>
</evidence>
<dbReference type="WBParaSite" id="ACRNAN_scaffold11055.g12044.t1">
    <property type="protein sequence ID" value="ACRNAN_scaffold11055.g12044.t1"/>
    <property type="gene ID" value="ACRNAN_scaffold11055.g12044"/>
</dbReference>
<dbReference type="Proteomes" id="UP000887540">
    <property type="component" value="Unplaced"/>
</dbReference>
<accession>A0A914CI50</accession>
<keyword evidence="1" id="KW-1185">Reference proteome</keyword>
<protein>
    <submittedName>
        <fullName evidence="2">Uncharacterized protein</fullName>
    </submittedName>
</protein>
<name>A0A914CI50_9BILA</name>
<reference evidence="2" key="1">
    <citation type="submission" date="2022-11" db="UniProtKB">
        <authorList>
            <consortium name="WormBaseParasite"/>
        </authorList>
    </citation>
    <scope>IDENTIFICATION</scope>
</reference>
<proteinExistence type="predicted"/>